<organism evidence="2">
    <name type="scientific">marine metagenome</name>
    <dbReference type="NCBI Taxonomy" id="408172"/>
    <lineage>
        <taxon>unclassified sequences</taxon>
        <taxon>metagenomes</taxon>
        <taxon>ecological metagenomes</taxon>
    </lineage>
</organism>
<evidence type="ECO:0000259" key="1">
    <source>
        <dbReference type="Pfam" id="PF00535"/>
    </source>
</evidence>
<reference evidence="2" key="1">
    <citation type="submission" date="2018-05" db="EMBL/GenBank/DDBJ databases">
        <authorList>
            <person name="Lanie J.A."/>
            <person name="Ng W.-L."/>
            <person name="Kazmierczak K.M."/>
            <person name="Andrzejewski T.M."/>
            <person name="Davidsen T.M."/>
            <person name="Wayne K.J."/>
            <person name="Tettelin H."/>
            <person name="Glass J.I."/>
            <person name="Rusch D."/>
            <person name="Podicherti R."/>
            <person name="Tsui H.-C.T."/>
            <person name="Winkler M.E."/>
        </authorList>
    </citation>
    <scope>NUCLEOTIDE SEQUENCE</scope>
</reference>
<proteinExistence type="predicted"/>
<dbReference type="CDD" id="cd04186">
    <property type="entry name" value="GT_2_like_c"/>
    <property type="match status" value="1"/>
</dbReference>
<sequence>VTLVVVAYGRPDLLEALLDSITDHTPEAHEILVVDNASPDDTYERASRHKSRPRLIKAGKNLGYGGGANLGIRASKSDIVIIMNSDLEVTEGWLCPLLRPIETNSAVIAAPLYVDENGHVVESGASLTADGHIHPAEVSSTGSVPVDHVSAACWAVKRSWFERMGGFDSSYGLGYYEDVDLCAVARSNQEVVVVVNESRVIHRIGGSFSSKAARRLSHRNHARTETRWYWMRRGTQETPWPCETAVSHGRVAVIGDHPEVVSDLRSRNISVAVLDNATELSRRSNRDDVVVTESELTTVADLAPRAEVAGPEDLEKALLRAGVAPSPTPPRPRFFSIAATRSRRW</sequence>
<dbReference type="PANTHER" id="PTHR43179">
    <property type="entry name" value="RHAMNOSYLTRANSFERASE WBBL"/>
    <property type="match status" value="1"/>
</dbReference>
<gene>
    <name evidence="2" type="ORF">METZ01_LOCUS114641</name>
</gene>
<dbReference type="InterPro" id="IPR001173">
    <property type="entry name" value="Glyco_trans_2-like"/>
</dbReference>
<protein>
    <recommendedName>
        <fullName evidence="1">Glycosyltransferase 2-like domain-containing protein</fullName>
    </recommendedName>
</protein>
<dbReference type="Pfam" id="PF00535">
    <property type="entry name" value="Glycos_transf_2"/>
    <property type="match status" value="1"/>
</dbReference>
<dbReference type="AlphaFoldDB" id="A0A381XC76"/>
<evidence type="ECO:0000313" key="2">
    <source>
        <dbReference type="EMBL" id="SVA61787.1"/>
    </source>
</evidence>
<dbReference type="PANTHER" id="PTHR43179:SF7">
    <property type="entry name" value="RHAMNOSYLTRANSFERASE WBBL"/>
    <property type="match status" value="1"/>
</dbReference>
<dbReference type="Gene3D" id="3.90.550.10">
    <property type="entry name" value="Spore Coat Polysaccharide Biosynthesis Protein SpsA, Chain A"/>
    <property type="match status" value="1"/>
</dbReference>
<dbReference type="InterPro" id="IPR029044">
    <property type="entry name" value="Nucleotide-diphossugar_trans"/>
</dbReference>
<dbReference type="SUPFAM" id="SSF53448">
    <property type="entry name" value="Nucleotide-diphospho-sugar transferases"/>
    <property type="match status" value="1"/>
</dbReference>
<dbReference type="EMBL" id="UINC01014495">
    <property type="protein sequence ID" value="SVA61787.1"/>
    <property type="molecule type" value="Genomic_DNA"/>
</dbReference>
<name>A0A381XC76_9ZZZZ</name>
<feature type="domain" description="Glycosyltransferase 2-like" evidence="1">
    <location>
        <begin position="3"/>
        <end position="163"/>
    </location>
</feature>
<accession>A0A381XC76</accession>
<feature type="non-terminal residue" evidence="2">
    <location>
        <position position="1"/>
    </location>
</feature>